<feature type="region of interest" description="Disordered" evidence="1">
    <location>
        <begin position="1"/>
        <end position="37"/>
    </location>
</feature>
<accession>A0A139HXN9</accession>
<reference evidence="2 3" key="1">
    <citation type="submission" date="2015-07" db="EMBL/GenBank/DDBJ databases">
        <title>Comparative genomics of the Sigatoka disease complex on banana suggests a link between parallel evolutionary changes in Pseudocercospora fijiensis and Pseudocercospora eumusae and increased virulence on the banana host.</title>
        <authorList>
            <person name="Chang T.-C."/>
            <person name="Salvucci A."/>
            <person name="Crous P.W."/>
            <person name="Stergiopoulos I."/>
        </authorList>
    </citation>
    <scope>NUCLEOTIDE SEQUENCE [LARGE SCALE GENOMIC DNA]</scope>
    <source>
        <strain evidence="2 3">CBS 114824</strain>
    </source>
</reference>
<proteinExistence type="predicted"/>
<organism evidence="2 3">
    <name type="scientific">Pseudocercospora eumusae</name>
    <dbReference type="NCBI Taxonomy" id="321146"/>
    <lineage>
        <taxon>Eukaryota</taxon>
        <taxon>Fungi</taxon>
        <taxon>Dikarya</taxon>
        <taxon>Ascomycota</taxon>
        <taxon>Pezizomycotina</taxon>
        <taxon>Dothideomycetes</taxon>
        <taxon>Dothideomycetidae</taxon>
        <taxon>Mycosphaerellales</taxon>
        <taxon>Mycosphaerellaceae</taxon>
        <taxon>Pseudocercospora</taxon>
    </lineage>
</organism>
<dbReference type="AlphaFoldDB" id="A0A139HXN9"/>
<dbReference type="Proteomes" id="UP000070133">
    <property type="component" value="Unassembled WGS sequence"/>
</dbReference>
<evidence type="ECO:0000256" key="1">
    <source>
        <dbReference type="SAM" id="MobiDB-lite"/>
    </source>
</evidence>
<comment type="caution">
    <text evidence="2">The sequence shown here is derived from an EMBL/GenBank/DDBJ whole genome shotgun (WGS) entry which is preliminary data.</text>
</comment>
<name>A0A139HXN9_9PEZI</name>
<feature type="region of interest" description="Disordered" evidence="1">
    <location>
        <begin position="412"/>
        <end position="431"/>
    </location>
</feature>
<feature type="compositionally biased region" description="Polar residues" evidence="1">
    <location>
        <begin position="28"/>
        <end position="37"/>
    </location>
</feature>
<dbReference type="OrthoDB" id="4776522at2759"/>
<protein>
    <submittedName>
        <fullName evidence="2">Uncharacterized protein</fullName>
    </submittedName>
</protein>
<gene>
    <name evidence="2" type="ORF">AC578_2343</name>
</gene>
<sequence>MALPSTAPQPFAAAERQANSKDPFYHSTPRTNSESLSSLMSALPRAQVLPAPTRVTPSPSFRMSRYARRPQCTHMMMNRVHGHDLICAMCGRPSDLGWLYQCEQDDRIPQNDPLPDIDATPFIPDTSDYFDAKARVAELLRMSPSVVKAIRNGHYDVDQIDTLIAQKEKLISVIAEKESHFAHAPATSPRNSFNPQNIISSVGASYQAPYQNCRVSASLPPSATPRPPMPSEAKVAIPTKQDSVLGKRSQDKCCFQVCHSCRPYFGDRAYETFETVLANETNFLNDLKGLPIMSASLARNLGLRRPPPHILRSFQSQQSMDITVHDSTDDASTQISLDWTPANTNIEDETPLDSAELFPCPGPLQCPVWRRKSGCAYDAGFDDGKRAENHGYLSRITPENSMSLLTGSIHGTPGEASSTASSISLPTPTRSSLAPLKANSVCGELNGENQKIGLRSKHSSSSFGSEIEVEGGVALTEEAVEARIPDIVTDEYNPTSA</sequence>
<feature type="compositionally biased region" description="Polar residues" evidence="1">
    <location>
        <begin position="415"/>
        <end position="431"/>
    </location>
</feature>
<evidence type="ECO:0000313" key="2">
    <source>
        <dbReference type="EMBL" id="KXT07250.1"/>
    </source>
</evidence>
<dbReference type="EMBL" id="LFZN01000003">
    <property type="protein sequence ID" value="KXT07250.1"/>
    <property type="molecule type" value="Genomic_DNA"/>
</dbReference>
<evidence type="ECO:0000313" key="3">
    <source>
        <dbReference type="Proteomes" id="UP000070133"/>
    </source>
</evidence>
<dbReference type="STRING" id="321146.A0A139HXN9"/>
<keyword evidence="3" id="KW-1185">Reference proteome</keyword>